<name>A0A6J7NNN8_9ZZZZ</name>
<proteinExistence type="predicted"/>
<gene>
    <name evidence="1" type="ORF">UFOPK4035_00266</name>
    <name evidence="2" type="ORF">UFOPK4087_00242</name>
</gene>
<dbReference type="EMBL" id="CAFBOX010000026">
    <property type="protein sequence ID" value="CAB4992359.1"/>
    <property type="molecule type" value="Genomic_DNA"/>
</dbReference>
<organism evidence="1">
    <name type="scientific">freshwater metagenome</name>
    <dbReference type="NCBI Taxonomy" id="449393"/>
    <lineage>
        <taxon>unclassified sequences</taxon>
        <taxon>metagenomes</taxon>
        <taxon>ecological metagenomes</taxon>
    </lineage>
</organism>
<protein>
    <submittedName>
        <fullName evidence="1">Unannotated protein</fullName>
    </submittedName>
</protein>
<dbReference type="EMBL" id="CAFBPH010000027">
    <property type="protein sequence ID" value="CAB5006838.1"/>
    <property type="molecule type" value="Genomic_DNA"/>
</dbReference>
<dbReference type="AlphaFoldDB" id="A0A6J7NNN8"/>
<evidence type="ECO:0000313" key="2">
    <source>
        <dbReference type="EMBL" id="CAB5006838.1"/>
    </source>
</evidence>
<reference evidence="1" key="1">
    <citation type="submission" date="2020-05" db="EMBL/GenBank/DDBJ databases">
        <authorList>
            <person name="Chiriac C."/>
            <person name="Salcher M."/>
            <person name="Ghai R."/>
            <person name="Kavagutti S V."/>
        </authorList>
    </citation>
    <scope>NUCLEOTIDE SEQUENCE</scope>
</reference>
<evidence type="ECO:0000313" key="1">
    <source>
        <dbReference type="EMBL" id="CAB4992359.1"/>
    </source>
</evidence>
<sequence>MGLLNFESENRRKNHFPGKWKKSRKKLLWASAVAGIISVSSTLAAGITLNSGSAVEYGQGMSTAVACSGDTELTLIPASSFQNAPGSDTYNLTGLTVGNVPTSCYGKEFTIKAYGPSSSTPLPLFRTSSTDIVVYNDGGNFVRRGSSNNNATGLRVVNTNPGEFYVEFLTPVATTDQVSKLTVESTNYDASTYYVGDIGPGGGIVFYKSVSGFTAANATCNTNCHYLEFAPANWRTPDNQMTWSLDTTNSVAGMVDGYGKGSGNTQLMKVQTGAGNITNNVALLALSYGGNDDSVGQWYVPSSTEVIALLDFSRNDNDFGGLIDQGWYWSSTQEPNDPSMIIAAAHRFGAYVSAPKSWLLYLRPVRAF</sequence>
<accession>A0A6J7NNN8</accession>